<dbReference type="GeneID" id="5028841"/>
<dbReference type="HOGENOM" id="CLU_817510_0_0_1"/>
<proteinExistence type="inferred from homology"/>
<evidence type="ECO:0000256" key="6">
    <source>
        <dbReference type="ARBA" id="ARBA00022777"/>
    </source>
</evidence>
<keyword evidence="5" id="KW-0547">Nucleotide-binding</keyword>
<protein>
    <recommendedName>
        <fullName evidence="3">ribose-phosphate diphosphokinase</fullName>
        <ecNumber evidence="3">2.7.6.1</ecNumber>
    </recommendedName>
</protein>
<dbReference type="Gene3D" id="3.40.50.2020">
    <property type="match status" value="1"/>
</dbReference>
<dbReference type="EMBL" id="CT868208">
    <property type="protein sequence ID" value="CAK75659.1"/>
    <property type="molecule type" value="Genomic_DNA"/>
</dbReference>
<evidence type="ECO:0000256" key="1">
    <source>
        <dbReference type="ARBA" id="ARBA00004996"/>
    </source>
</evidence>
<dbReference type="Proteomes" id="UP000000600">
    <property type="component" value="Unassembled WGS sequence"/>
</dbReference>
<dbReference type="GO" id="GO:0016301">
    <property type="term" value="F:kinase activity"/>
    <property type="evidence" value="ECO:0007669"/>
    <property type="project" value="UniProtKB-KW"/>
</dbReference>
<dbReference type="PANTHER" id="PTHR10210:SF32">
    <property type="entry name" value="RIBOSE-PHOSPHATE PYROPHOSPHOKINASE 2"/>
    <property type="match status" value="1"/>
</dbReference>
<dbReference type="GO" id="GO:0006015">
    <property type="term" value="P:5-phosphoribose 1-diphosphate biosynthetic process"/>
    <property type="evidence" value="ECO:0000318"/>
    <property type="project" value="GO_Central"/>
</dbReference>
<evidence type="ECO:0000256" key="3">
    <source>
        <dbReference type="ARBA" id="ARBA00013247"/>
    </source>
</evidence>
<evidence type="ECO:0000256" key="5">
    <source>
        <dbReference type="ARBA" id="ARBA00022741"/>
    </source>
</evidence>
<keyword evidence="7" id="KW-0067">ATP-binding</keyword>
<accession>A0CXZ2</accession>
<comment type="similarity">
    <text evidence="2">Belongs to the ribose-phosphate pyrophosphokinase family.</text>
</comment>
<dbReference type="GO" id="GO:0002189">
    <property type="term" value="C:ribose phosphate diphosphokinase complex"/>
    <property type="evidence" value="ECO:0000318"/>
    <property type="project" value="GO_Central"/>
</dbReference>
<sequence>MLVRLLSTICYRQKLRLQVNRNIKKYGDRLNCAFKWTLEPEDDFQHILTSIIAKILLSYPVILIKSWQKIAEYLNIKLRSMTLENLHIGNAKFKFSIILEEKMFLSYNPLLLLSMIIQQNYYYQYLLQEEHHHEKQQWWYITIDQINLLKNLNQQLLQLQPKQTFTRMTEISNVSLIIYFQDCIIVDDMIDTASTLSEVSKVLKEQGAIRVFAFATHALFSGKEFINLSSPSLDQIIVIIYLPFNYYINIIPSNPKKMRSQEKESADCLLISYLVNISSSVCRGYLQKESVSTLFNIVSLQFINQYQIYETLIYQTISDINFHFQIRFLTFRTQQVFFRS</sequence>
<dbReference type="InterPro" id="IPR000836">
    <property type="entry name" value="PRTase_dom"/>
</dbReference>
<dbReference type="InParanoid" id="A0CXZ2"/>
<dbReference type="STRING" id="5888.A0CXZ2"/>
<evidence type="ECO:0000256" key="4">
    <source>
        <dbReference type="ARBA" id="ARBA00022679"/>
    </source>
</evidence>
<reference evidence="9 10" key="1">
    <citation type="journal article" date="2006" name="Nature">
        <title>Global trends of whole-genome duplications revealed by the ciliate Paramecium tetraurelia.</title>
        <authorList>
            <consortium name="Genoscope"/>
            <person name="Aury J.-M."/>
            <person name="Jaillon O."/>
            <person name="Duret L."/>
            <person name="Noel B."/>
            <person name="Jubin C."/>
            <person name="Porcel B.M."/>
            <person name="Segurens B."/>
            <person name="Daubin V."/>
            <person name="Anthouard V."/>
            <person name="Aiach N."/>
            <person name="Arnaiz O."/>
            <person name="Billaut A."/>
            <person name="Beisson J."/>
            <person name="Blanc I."/>
            <person name="Bouhouche K."/>
            <person name="Camara F."/>
            <person name="Duharcourt S."/>
            <person name="Guigo R."/>
            <person name="Gogendeau D."/>
            <person name="Katinka M."/>
            <person name="Keller A.-M."/>
            <person name="Kissmehl R."/>
            <person name="Klotz C."/>
            <person name="Koll F."/>
            <person name="Le Moue A."/>
            <person name="Lepere C."/>
            <person name="Malinsky S."/>
            <person name="Nowacki M."/>
            <person name="Nowak J.K."/>
            <person name="Plattner H."/>
            <person name="Poulain J."/>
            <person name="Ruiz F."/>
            <person name="Serrano V."/>
            <person name="Zagulski M."/>
            <person name="Dessen P."/>
            <person name="Betermier M."/>
            <person name="Weissenbach J."/>
            <person name="Scarpelli C."/>
            <person name="Schachter V."/>
            <person name="Sperling L."/>
            <person name="Meyer E."/>
            <person name="Cohen J."/>
            <person name="Wincker P."/>
        </authorList>
    </citation>
    <scope>NUCLEOTIDE SEQUENCE [LARGE SCALE GENOMIC DNA]</scope>
    <source>
        <strain evidence="9 10">Stock d4-2</strain>
    </source>
</reference>
<dbReference type="InterPro" id="IPR005946">
    <property type="entry name" value="Rib-P_diPkinase"/>
</dbReference>
<comment type="catalytic activity">
    <reaction evidence="8">
        <text>D-ribose 5-phosphate + ATP = 5-phospho-alpha-D-ribose 1-diphosphate + AMP + H(+)</text>
        <dbReference type="Rhea" id="RHEA:15609"/>
        <dbReference type="ChEBI" id="CHEBI:15378"/>
        <dbReference type="ChEBI" id="CHEBI:30616"/>
        <dbReference type="ChEBI" id="CHEBI:58017"/>
        <dbReference type="ChEBI" id="CHEBI:78346"/>
        <dbReference type="ChEBI" id="CHEBI:456215"/>
        <dbReference type="EC" id="2.7.6.1"/>
    </reaction>
</comment>
<dbReference type="GO" id="GO:0004749">
    <property type="term" value="F:ribose phosphate diphosphokinase activity"/>
    <property type="evidence" value="ECO:0000318"/>
    <property type="project" value="GO_Central"/>
</dbReference>
<keyword evidence="4" id="KW-0808">Transferase</keyword>
<dbReference type="GO" id="GO:0005737">
    <property type="term" value="C:cytoplasm"/>
    <property type="evidence" value="ECO:0000318"/>
    <property type="project" value="GO_Central"/>
</dbReference>
<dbReference type="GO" id="GO:0000287">
    <property type="term" value="F:magnesium ion binding"/>
    <property type="evidence" value="ECO:0007669"/>
    <property type="project" value="InterPro"/>
</dbReference>
<dbReference type="OrthoDB" id="413572at2759"/>
<keyword evidence="10" id="KW-1185">Reference proteome</keyword>
<dbReference type="Pfam" id="PF14572">
    <property type="entry name" value="Pribosyl_synth"/>
    <property type="match status" value="1"/>
</dbReference>
<dbReference type="InterPro" id="IPR029057">
    <property type="entry name" value="PRTase-like"/>
</dbReference>
<comment type="pathway">
    <text evidence="1">Metabolic intermediate biosynthesis; 5-phospho-alpha-D-ribose 1-diphosphate biosynthesis; 5-phospho-alpha-D-ribose 1-diphosphate from D-ribose 5-phosphate (route I): step 1/1.</text>
</comment>
<dbReference type="KEGG" id="ptm:GSPATT00011291001"/>
<dbReference type="RefSeq" id="XP_001443056.1">
    <property type="nucleotide sequence ID" value="XM_001443019.1"/>
</dbReference>
<evidence type="ECO:0000256" key="2">
    <source>
        <dbReference type="ARBA" id="ARBA00006478"/>
    </source>
</evidence>
<dbReference type="eggNOG" id="KOG1448">
    <property type="taxonomic scope" value="Eukaryota"/>
</dbReference>
<gene>
    <name evidence="9" type="ORF">GSPATT00011291001</name>
</gene>
<dbReference type="SUPFAM" id="SSF53271">
    <property type="entry name" value="PRTase-like"/>
    <property type="match status" value="1"/>
</dbReference>
<keyword evidence="6" id="KW-0418">Kinase</keyword>
<dbReference type="GO" id="GO:0005524">
    <property type="term" value="F:ATP binding"/>
    <property type="evidence" value="ECO:0007669"/>
    <property type="project" value="UniProtKB-KW"/>
</dbReference>
<dbReference type="GO" id="GO:0006164">
    <property type="term" value="P:purine nucleotide biosynthetic process"/>
    <property type="evidence" value="ECO:0000318"/>
    <property type="project" value="GO_Central"/>
</dbReference>
<dbReference type="CDD" id="cd06223">
    <property type="entry name" value="PRTases_typeI"/>
    <property type="match status" value="1"/>
</dbReference>
<organism evidence="9 10">
    <name type="scientific">Paramecium tetraurelia</name>
    <dbReference type="NCBI Taxonomy" id="5888"/>
    <lineage>
        <taxon>Eukaryota</taxon>
        <taxon>Sar</taxon>
        <taxon>Alveolata</taxon>
        <taxon>Ciliophora</taxon>
        <taxon>Intramacronucleata</taxon>
        <taxon>Oligohymenophorea</taxon>
        <taxon>Peniculida</taxon>
        <taxon>Parameciidae</taxon>
        <taxon>Paramecium</taxon>
    </lineage>
</organism>
<evidence type="ECO:0000313" key="9">
    <source>
        <dbReference type="EMBL" id="CAK75659.1"/>
    </source>
</evidence>
<evidence type="ECO:0000256" key="8">
    <source>
        <dbReference type="ARBA" id="ARBA00049535"/>
    </source>
</evidence>
<name>A0CXZ2_PARTE</name>
<evidence type="ECO:0000313" key="10">
    <source>
        <dbReference type="Proteomes" id="UP000000600"/>
    </source>
</evidence>
<dbReference type="EC" id="2.7.6.1" evidence="3"/>
<dbReference type="AlphaFoldDB" id="A0CXZ2"/>
<dbReference type="PANTHER" id="PTHR10210">
    <property type="entry name" value="RIBOSE-PHOSPHATE DIPHOSPHOKINASE FAMILY MEMBER"/>
    <property type="match status" value="1"/>
</dbReference>
<evidence type="ECO:0000256" key="7">
    <source>
        <dbReference type="ARBA" id="ARBA00022840"/>
    </source>
</evidence>